<name>A0A498CEZ9_9GAMM</name>
<dbReference type="InterPro" id="IPR005105">
    <property type="entry name" value="GlnD_Uridyltrans_N"/>
</dbReference>
<evidence type="ECO:0000259" key="1">
    <source>
        <dbReference type="Pfam" id="PF03445"/>
    </source>
</evidence>
<dbReference type="EMBL" id="RCDA01000001">
    <property type="protein sequence ID" value="RLK50891.1"/>
    <property type="molecule type" value="Genomic_DNA"/>
</dbReference>
<evidence type="ECO:0000313" key="4">
    <source>
        <dbReference type="Proteomes" id="UP000275461"/>
    </source>
</evidence>
<evidence type="ECO:0000259" key="2">
    <source>
        <dbReference type="Pfam" id="PF10335"/>
    </source>
</evidence>
<organism evidence="3 4">
    <name type="scientific">Alkalispirillum mobile</name>
    <dbReference type="NCBI Taxonomy" id="85925"/>
    <lineage>
        <taxon>Bacteria</taxon>
        <taxon>Pseudomonadati</taxon>
        <taxon>Pseudomonadota</taxon>
        <taxon>Gammaproteobacteria</taxon>
        <taxon>Chromatiales</taxon>
        <taxon>Ectothiorhodospiraceae</taxon>
        <taxon>Alkalispirillum</taxon>
    </lineage>
</organism>
<gene>
    <name evidence="3" type="ORF">DFR31_0800</name>
</gene>
<feature type="domain" description="DUF294" evidence="2">
    <location>
        <begin position="219"/>
        <end position="362"/>
    </location>
</feature>
<accession>A0A498CEZ9</accession>
<feature type="domain" description="Protein-PII uridylyltransferase N-terminal" evidence="1">
    <location>
        <begin position="51"/>
        <end position="182"/>
    </location>
</feature>
<dbReference type="AlphaFoldDB" id="A0A498CEZ9"/>
<dbReference type="Pfam" id="PF10335">
    <property type="entry name" value="DUF294_C"/>
    <property type="match status" value="1"/>
</dbReference>
<evidence type="ECO:0000313" key="3">
    <source>
        <dbReference type="EMBL" id="RLK50891.1"/>
    </source>
</evidence>
<proteinExistence type="predicted"/>
<keyword evidence="3" id="KW-0808">Transferase</keyword>
<dbReference type="Pfam" id="PF03445">
    <property type="entry name" value="DUF294"/>
    <property type="match status" value="1"/>
</dbReference>
<dbReference type="GO" id="GO:0008773">
    <property type="term" value="F:[protein-PII] uridylyltransferase activity"/>
    <property type="evidence" value="ECO:0007669"/>
    <property type="project" value="InterPro"/>
</dbReference>
<reference evidence="3 4" key="1">
    <citation type="submission" date="2018-10" db="EMBL/GenBank/DDBJ databases">
        <title>Genomic Encyclopedia of Type Strains, Phase IV (KMG-IV): sequencing the most valuable type-strain genomes for metagenomic binning, comparative biology and taxonomic classification.</title>
        <authorList>
            <person name="Goeker M."/>
        </authorList>
    </citation>
    <scope>NUCLEOTIDE SEQUENCE [LARGE SCALE GENOMIC DNA]</scope>
    <source>
        <strain evidence="3 4">DSM 12769</strain>
    </source>
</reference>
<comment type="caution">
    <text evidence="3">The sequence shown here is derived from an EMBL/GenBank/DDBJ whole genome shotgun (WGS) entry which is preliminary data.</text>
</comment>
<dbReference type="CDD" id="cd05401">
    <property type="entry name" value="NT_GlnE_GlnD_like"/>
    <property type="match status" value="1"/>
</dbReference>
<dbReference type="Proteomes" id="UP000275461">
    <property type="component" value="Unassembled WGS sequence"/>
</dbReference>
<dbReference type="InterPro" id="IPR018821">
    <property type="entry name" value="DUF294_put_nucleoTrafse_sb-bd"/>
</dbReference>
<sequence>MLTDLNTVIGPVVEGLATGPPAAVADLAQALGRAEGQPALQRLAGEFVPLQASLAHSGMAGTAQARLITGLVDTLTRRLIALAEAELAEPAPGPWAWLACGSQGRAEQTVHTDQDNALVYADGLPKGADDWYRALAQRVTGGLDACGLPHCPGGVSPANREWRRSVSGWRQAMRSVVEAPERKAVMLATHYLDLRGVAGDPSLFEPVREEALAAAAANRRFIARLSDGATRPRPPWHALGRIWTPWVGEHAGRVDLKQGAILPLVQLARVYAVRAGVSARHTLERLEQAAAAGALAEDDAERLMAGYRAVIATRARLHAEAIRAGRPLHNQVPVADLTGAEYRAVRGAFRAILRRQRVLRQAVIREGL</sequence>
<keyword evidence="4" id="KW-1185">Reference proteome</keyword>
<protein>
    <submittedName>
        <fullName evidence="3">Putative nucleotidyltransferase-like protein</fullName>
    </submittedName>
</protein>